<evidence type="ECO:0000313" key="1">
    <source>
        <dbReference type="EMBL" id="KAF2182576.1"/>
    </source>
</evidence>
<protein>
    <submittedName>
        <fullName evidence="1">Uncharacterized protein</fullName>
    </submittedName>
</protein>
<dbReference type="AlphaFoldDB" id="A0A6A6DY67"/>
<accession>A0A6A6DY67</accession>
<evidence type="ECO:0000313" key="2">
    <source>
        <dbReference type="Proteomes" id="UP000800200"/>
    </source>
</evidence>
<name>A0A6A6DY67_9PEZI</name>
<reference evidence="1" key="1">
    <citation type="journal article" date="2020" name="Stud. Mycol.">
        <title>101 Dothideomycetes genomes: a test case for predicting lifestyles and emergence of pathogens.</title>
        <authorList>
            <person name="Haridas S."/>
            <person name="Albert R."/>
            <person name="Binder M."/>
            <person name="Bloem J."/>
            <person name="Labutti K."/>
            <person name="Salamov A."/>
            <person name="Andreopoulos B."/>
            <person name="Baker S."/>
            <person name="Barry K."/>
            <person name="Bills G."/>
            <person name="Bluhm B."/>
            <person name="Cannon C."/>
            <person name="Castanera R."/>
            <person name="Culley D."/>
            <person name="Daum C."/>
            <person name="Ezra D."/>
            <person name="Gonzalez J."/>
            <person name="Henrissat B."/>
            <person name="Kuo A."/>
            <person name="Liang C."/>
            <person name="Lipzen A."/>
            <person name="Lutzoni F."/>
            <person name="Magnuson J."/>
            <person name="Mondo S."/>
            <person name="Nolan M."/>
            <person name="Ohm R."/>
            <person name="Pangilinan J."/>
            <person name="Park H.-J."/>
            <person name="Ramirez L."/>
            <person name="Alfaro M."/>
            <person name="Sun H."/>
            <person name="Tritt A."/>
            <person name="Yoshinaga Y."/>
            <person name="Zwiers L.-H."/>
            <person name="Turgeon B."/>
            <person name="Goodwin S."/>
            <person name="Spatafora J."/>
            <person name="Crous P."/>
            <person name="Grigoriev I."/>
        </authorList>
    </citation>
    <scope>NUCLEOTIDE SEQUENCE</scope>
    <source>
        <strain evidence="1">CBS 207.26</strain>
    </source>
</reference>
<organism evidence="1 2">
    <name type="scientific">Zopfia rhizophila CBS 207.26</name>
    <dbReference type="NCBI Taxonomy" id="1314779"/>
    <lineage>
        <taxon>Eukaryota</taxon>
        <taxon>Fungi</taxon>
        <taxon>Dikarya</taxon>
        <taxon>Ascomycota</taxon>
        <taxon>Pezizomycotina</taxon>
        <taxon>Dothideomycetes</taxon>
        <taxon>Dothideomycetes incertae sedis</taxon>
        <taxon>Zopfiaceae</taxon>
        <taxon>Zopfia</taxon>
    </lineage>
</organism>
<feature type="non-terminal residue" evidence="1">
    <location>
        <position position="89"/>
    </location>
</feature>
<sequence>MHGESTWAGSLEEQAGSFVFRFLGNSCTVTGALVCWQASREDEVTNKELSILRACQTRSDCHSAMVPKSRARAVHGRLGAMLKRLAVTK</sequence>
<gene>
    <name evidence="1" type="ORF">K469DRAFT_475876</name>
</gene>
<dbReference type="EMBL" id="ML994647">
    <property type="protein sequence ID" value="KAF2182576.1"/>
    <property type="molecule type" value="Genomic_DNA"/>
</dbReference>
<dbReference type="OrthoDB" id="10576898at2759"/>
<proteinExistence type="predicted"/>
<dbReference type="Proteomes" id="UP000800200">
    <property type="component" value="Unassembled WGS sequence"/>
</dbReference>
<keyword evidence="2" id="KW-1185">Reference proteome</keyword>